<evidence type="ECO:0000313" key="4">
    <source>
        <dbReference type="EMBL" id="PPR03700.1"/>
    </source>
</evidence>
<gene>
    <name evidence="4" type="ORF">CVT24_007421</name>
</gene>
<dbReference type="Gene3D" id="3.40.50.300">
    <property type="entry name" value="P-loop containing nucleotide triphosphate hydrolases"/>
    <property type="match status" value="1"/>
</dbReference>
<proteinExistence type="predicted"/>
<dbReference type="Pfam" id="PF24883">
    <property type="entry name" value="NPHP3_N"/>
    <property type="match status" value="1"/>
</dbReference>
<protein>
    <recommendedName>
        <fullName evidence="3">Nephrocystin 3-like N-terminal domain-containing protein</fullName>
    </recommendedName>
</protein>
<evidence type="ECO:0000259" key="3">
    <source>
        <dbReference type="Pfam" id="PF24883"/>
    </source>
</evidence>
<dbReference type="EMBL" id="NHTK01001033">
    <property type="protein sequence ID" value="PPR03700.1"/>
    <property type="molecule type" value="Genomic_DNA"/>
</dbReference>
<organism evidence="4 5">
    <name type="scientific">Panaeolus cyanescens</name>
    <dbReference type="NCBI Taxonomy" id="181874"/>
    <lineage>
        <taxon>Eukaryota</taxon>
        <taxon>Fungi</taxon>
        <taxon>Dikarya</taxon>
        <taxon>Basidiomycota</taxon>
        <taxon>Agaricomycotina</taxon>
        <taxon>Agaricomycetes</taxon>
        <taxon>Agaricomycetidae</taxon>
        <taxon>Agaricales</taxon>
        <taxon>Agaricineae</taxon>
        <taxon>Galeropsidaceae</taxon>
        <taxon>Panaeolus</taxon>
    </lineage>
</organism>
<sequence length="921" mass="104056">MAHISTQLTVPQPSMLHAAMTPTSFAVPISEAPVDGLSNVAQATPSQIPNRDTDIEGVPTSFDHTHIDHQLPLPSAHVPPLQPHALQNSSLSLNSGQLQSGSTVALRSQPNQNGTHGTAKILFTHSQFHTTVIHTNEVENGRKNGKALQTVYDHSAPAAFHNSLQRCDPPKCHPGTRQAIQRQILDFSDDPSKFSAAMMWLYGPAGAGKSAIAQTVAETLFENQKLAASFFFSQMSKDGHRHHEQRLITTIAYQIIQNAPLVEPHIQHEIQRNPAIFDMSLKNQITSLILQPFRKLGSEQPAEVVDQIPRTIIIDGLDECSDSAAQERVLNALQLLVGDREAHPFNVIVISRPEIDIMQWFDNKADSSLEWRLNLQDSTEKDNDIAIFVTDELTAIAKSYRFKHHLPPGWPSESIINEIVGKSSGQFIYAATVVRYVQKCQGVPSTQLQGLLSSTLPKTAHPFAELDALYTAIIKKSPYRDEFVSLVGVVAKMRRFTSLYGPQTVADLIRARILMEELIYVQQCLSFSAPFDVIMADFGSLFNYYVHEKDDINPCYCVIRWFHKSLFDFIQDPTRAPEGYHLDFDSGTQDIRDPHYAQQVTQWSSADPSFILFFLDKISEFLCDHVCPVLWSGNDIGLLHAALVVLFQRMLSISIQRLNIPSELYIISSLITTHSAWNDMEHIVFPQPDDKDPGWLTLFSMASEYGLQDTNAYKCDPFNPFEPSTKSLWRFVVQLLDYMGTLDSIDQTVFPAKAYTAVAFHYVKKCLYMYEQGATFHEKVLFLEKLLDQCAMSAELVVQLKKLLPYLKGNGDSVKCHHYATQRYIERFDKLYGPRARIDLRAFPKHPFYDDISEYPSFFIERQLGMEKNGKIVIERHAPESDSDTDEWDSDVESSPKPSSEMELTLHQRHRSARPIALQQR</sequence>
<dbReference type="Proteomes" id="UP000284842">
    <property type="component" value="Unassembled WGS sequence"/>
</dbReference>
<dbReference type="PANTHER" id="PTHR10039">
    <property type="entry name" value="AMELOGENIN"/>
    <property type="match status" value="1"/>
</dbReference>
<dbReference type="OrthoDB" id="5967843at2759"/>
<dbReference type="STRING" id="181874.A0A409YKY8"/>
<keyword evidence="1" id="KW-0677">Repeat</keyword>
<comment type="caution">
    <text evidence="4">The sequence shown here is derived from an EMBL/GenBank/DDBJ whole genome shotgun (WGS) entry which is preliminary data.</text>
</comment>
<evidence type="ECO:0000256" key="2">
    <source>
        <dbReference type="SAM" id="MobiDB-lite"/>
    </source>
</evidence>
<reference evidence="4 5" key="1">
    <citation type="journal article" date="2018" name="Evol. Lett.">
        <title>Horizontal gene cluster transfer increased hallucinogenic mushroom diversity.</title>
        <authorList>
            <person name="Reynolds H.T."/>
            <person name="Vijayakumar V."/>
            <person name="Gluck-Thaler E."/>
            <person name="Korotkin H.B."/>
            <person name="Matheny P.B."/>
            <person name="Slot J.C."/>
        </authorList>
    </citation>
    <scope>NUCLEOTIDE SEQUENCE [LARGE SCALE GENOMIC DNA]</scope>
    <source>
        <strain evidence="4 5">2629</strain>
    </source>
</reference>
<dbReference type="InterPro" id="IPR056884">
    <property type="entry name" value="NPHP3-like_N"/>
</dbReference>
<accession>A0A409YKY8</accession>
<dbReference type="AlphaFoldDB" id="A0A409YKY8"/>
<dbReference type="SUPFAM" id="SSF52540">
    <property type="entry name" value="P-loop containing nucleoside triphosphate hydrolases"/>
    <property type="match status" value="1"/>
</dbReference>
<feature type="domain" description="Nephrocystin 3-like N-terminal" evidence="3">
    <location>
        <begin position="195"/>
        <end position="352"/>
    </location>
</feature>
<dbReference type="InParanoid" id="A0A409YKY8"/>
<feature type="region of interest" description="Disordered" evidence="2">
    <location>
        <begin position="877"/>
        <end position="921"/>
    </location>
</feature>
<feature type="compositionally biased region" description="Low complexity" evidence="2">
    <location>
        <begin position="86"/>
        <end position="102"/>
    </location>
</feature>
<feature type="region of interest" description="Disordered" evidence="2">
    <location>
        <begin position="74"/>
        <end position="117"/>
    </location>
</feature>
<dbReference type="InterPro" id="IPR027417">
    <property type="entry name" value="P-loop_NTPase"/>
</dbReference>
<evidence type="ECO:0000313" key="5">
    <source>
        <dbReference type="Proteomes" id="UP000284842"/>
    </source>
</evidence>
<feature type="compositionally biased region" description="Acidic residues" evidence="2">
    <location>
        <begin position="881"/>
        <end position="892"/>
    </location>
</feature>
<name>A0A409YKY8_9AGAR</name>
<feature type="compositionally biased region" description="Polar residues" evidence="2">
    <location>
        <begin position="103"/>
        <end position="116"/>
    </location>
</feature>
<evidence type="ECO:0000256" key="1">
    <source>
        <dbReference type="ARBA" id="ARBA00022737"/>
    </source>
</evidence>
<keyword evidence="5" id="KW-1185">Reference proteome</keyword>
<dbReference type="PANTHER" id="PTHR10039:SF14">
    <property type="entry name" value="NACHT DOMAIN-CONTAINING PROTEIN"/>
    <property type="match status" value="1"/>
</dbReference>